<keyword evidence="3" id="KW-1133">Transmembrane helix</keyword>
<dbReference type="GeneID" id="17270112"/>
<proteinExistence type="predicted"/>
<reference evidence="6" key="1">
    <citation type="journal article" date="2013" name="Nature">
        <title>Pan genome of the phytoplankton Emiliania underpins its global distribution.</title>
        <authorList>
            <person name="Read B.A."/>
            <person name="Kegel J."/>
            <person name="Klute M.J."/>
            <person name="Kuo A."/>
            <person name="Lefebvre S.C."/>
            <person name="Maumus F."/>
            <person name="Mayer C."/>
            <person name="Miller J."/>
            <person name="Monier A."/>
            <person name="Salamov A."/>
            <person name="Young J."/>
            <person name="Aguilar M."/>
            <person name="Claverie J.M."/>
            <person name="Frickenhaus S."/>
            <person name="Gonzalez K."/>
            <person name="Herman E.K."/>
            <person name="Lin Y.C."/>
            <person name="Napier J."/>
            <person name="Ogata H."/>
            <person name="Sarno A.F."/>
            <person name="Shmutz J."/>
            <person name="Schroeder D."/>
            <person name="de Vargas C."/>
            <person name="Verret F."/>
            <person name="von Dassow P."/>
            <person name="Valentin K."/>
            <person name="Van de Peer Y."/>
            <person name="Wheeler G."/>
            <person name="Dacks J.B."/>
            <person name="Delwiche C.F."/>
            <person name="Dyhrman S.T."/>
            <person name="Glockner G."/>
            <person name="John U."/>
            <person name="Richards T."/>
            <person name="Worden A.Z."/>
            <person name="Zhang X."/>
            <person name="Grigoriev I.V."/>
            <person name="Allen A.E."/>
            <person name="Bidle K."/>
            <person name="Borodovsky M."/>
            <person name="Bowler C."/>
            <person name="Brownlee C."/>
            <person name="Cock J.M."/>
            <person name="Elias M."/>
            <person name="Gladyshev V.N."/>
            <person name="Groth M."/>
            <person name="Guda C."/>
            <person name="Hadaegh A."/>
            <person name="Iglesias-Rodriguez M.D."/>
            <person name="Jenkins J."/>
            <person name="Jones B.M."/>
            <person name="Lawson T."/>
            <person name="Leese F."/>
            <person name="Lindquist E."/>
            <person name="Lobanov A."/>
            <person name="Lomsadze A."/>
            <person name="Malik S.B."/>
            <person name="Marsh M.E."/>
            <person name="Mackinder L."/>
            <person name="Mock T."/>
            <person name="Mueller-Roeber B."/>
            <person name="Pagarete A."/>
            <person name="Parker M."/>
            <person name="Probert I."/>
            <person name="Quesneville H."/>
            <person name="Raines C."/>
            <person name="Rensing S.A."/>
            <person name="Riano-Pachon D.M."/>
            <person name="Richier S."/>
            <person name="Rokitta S."/>
            <person name="Shiraiwa Y."/>
            <person name="Soanes D.M."/>
            <person name="van der Giezen M."/>
            <person name="Wahlund T.M."/>
            <person name="Williams B."/>
            <person name="Wilson W."/>
            <person name="Wolfe G."/>
            <person name="Wurch L.L."/>
        </authorList>
    </citation>
    <scope>NUCLEOTIDE SEQUENCE</scope>
</reference>
<sequence length="218" mass="24161">MRRSTLLLTLLGALADAQRGYNSYDEMAQAQMMYRQQQEQAAKAAQAQRQRELQAQQQAALLQQARQQALYEQHLRADQQNRAGSFPSTPQNSKKPRMSAKEKKAHEKRQKELDAQKKKQLKELDKRRKLAVKAAGRSRGGERGLLGRVFSLKGLVLLGGVGYLYVAQRQLLAALVLKPVALLVKAVWAVAIKPILRKFISRPGGAYSGGGGELPGGY</sequence>
<accession>A0A0D3IZK3</accession>
<feature type="chain" id="PRO_5044053523" evidence="4">
    <location>
        <begin position="18"/>
        <end position="218"/>
    </location>
</feature>
<dbReference type="AlphaFoldDB" id="A0A0D3IZK3"/>
<evidence type="ECO:0000256" key="3">
    <source>
        <dbReference type="SAM" id="Phobius"/>
    </source>
</evidence>
<keyword evidence="1" id="KW-0175">Coiled coil</keyword>
<feature type="compositionally biased region" description="Basic and acidic residues" evidence="2">
    <location>
        <begin position="99"/>
        <end position="126"/>
    </location>
</feature>
<reference evidence="5" key="2">
    <citation type="submission" date="2024-10" db="UniProtKB">
        <authorList>
            <consortium name="EnsemblProtists"/>
        </authorList>
    </citation>
    <scope>IDENTIFICATION</scope>
</reference>
<dbReference type="PaxDb" id="2903-EOD16688"/>
<evidence type="ECO:0000256" key="4">
    <source>
        <dbReference type="SAM" id="SignalP"/>
    </source>
</evidence>
<dbReference type="EnsemblProtists" id="EOD16688">
    <property type="protein sequence ID" value="EOD16688"/>
    <property type="gene ID" value="EMIHUDRAFT_445345"/>
</dbReference>
<organism evidence="5 6">
    <name type="scientific">Emiliania huxleyi (strain CCMP1516)</name>
    <dbReference type="NCBI Taxonomy" id="280463"/>
    <lineage>
        <taxon>Eukaryota</taxon>
        <taxon>Haptista</taxon>
        <taxon>Haptophyta</taxon>
        <taxon>Prymnesiophyceae</taxon>
        <taxon>Isochrysidales</taxon>
        <taxon>Noelaerhabdaceae</taxon>
        <taxon>Emiliania</taxon>
    </lineage>
</organism>
<evidence type="ECO:0000256" key="2">
    <source>
        <dbReference type="SAM" id="MobiDB-lite"/>
    </source>
</evidence>
<keyword evidence="4" id="KW-0732">Signal</keyword>
<feature type="region of interest" description="Disordered" evidence="2">
    <location>
        <begin position="78"/>
        <end position="135"/>
    </location>
</feature>
<feature type="transmembrane region" description="Helical" evidence="3">
    <location>
        <begin position="171"/>
        <end position="192"/>
    </location>
</feature>
<keyword evidence="3" id="KW-0472">Membrane</keyword>
<evidence type="ECO:0000313" key="5">
    <source>
        <dbReference type="EnsemblProtists" id="EOD16688"/>
    </source>
</evidence>
<dbReference type="RefSeq" id="XP_005776994.1">
    <property type="nucleotide sequence ID" value="XM_005776937.1"/>
</dbReference>
<name>A0A0D3IZK3_EMIH1</name>
<feature type="signal peptide" evidence="4">
    <location>
        <begin position="1"/>
        <end position="17"/>
    </location>
</feature>
<protein>
    <submittedName>
        <fullName evidence="5">Uncharacterized protein</fullName>
    </submittedName>
</protein>
<evidence type="ECO:0000256" key="1">
    <source>
        <dbReference type="SAM" id="Coils"/>
    </source>
</evidence>
<dbReference type="GeneID" id="17262847"/>
<dbReference type="RefSeq" id="XP_005769117.1">
    <property type="nucleotide sequence ID" value="XM_005769060.1"/>
</dbReference>
<feature type="coiled-coil region" evidence="1">
    <location>
        <begin position="27"/>
        <end position="55"/>
    </location>
</feature>
<keyword evidence="3" id="KW-0812">Transmembrane</keyword>
<dbReference type="KEGG" id="ehx:EMIHUDRAFT_445345"/>
<keyword evidence="6" id="KW-1185">Reference proteome</keyword>
<dbReference type="KEGG" id="ehx:EMIHUDRAFT_435371"/>
<feature type="compositionally biased region" description="Polar residues" evidence="2">
    <location>
        <begin position="80"/>
        <end position="93"/>
    </location>
</feature>
<dbReference type="EnsemblProtists" id="EOD24565">
    <property type="protein sequence ID" value="EOD24565"/>
    <property type="gene ID" value="EMIHUDRAFT_435371"/>
</dbReference>
<dbReference type="HOGENOM" id="CLU_1268935_0_0_1"/>
<dbReference type="Proteomes" id="UP000013827">
    <property type="component" value="Unassembled WGS sequence"/>
</dbReference>
<evidence type="ECO:0000313" key="6">
    <source>
        <dbReference type="Proteomes" id="UP000013827"/>
    </source>
</evidence>